<evidence type="ECO:0000256" key="2">
    <source>
        <dbReference type="SAM" id="Phobius"/>
    </source>
</evidence>
<dbReference type="EMBL" id="NAJM01000047">
    <property type="protein sequence ID" value="RVX67535.1"/>
    <property type="molecule type" value="Genomic_DNA"/>
</dbReference>
<feature type="region of interest" description="Disordered" evidence="1">
    <location>
        <begin position="198"/>
        <end position="221"/>
    </location>
</feature>
<dbReference type="VEuPathDB" id="FungiDB:PV10_03700"/>
<keyword evidence="2" id="KW-1133">Transmembrane helix</keyword>
<sequence length="221" mass="24016">MTQPYQSLSAPLPGWLRFVRIAELALAVLILVLSAVAAHKYLGGLDPTYLVTPFPSFGFVWFAFAWTVVYLPLARFVIPRLRPAVRPIIILTTLDGFSTLWWLVAFALLADDSRKLGVVLAAIGLTYGEATEVYDQSKLMVDLTRACAGLGAAEFILFGVSFGVLCATVFRNTKGDDAGFPPPHGTVISVHEYPKGSTVQTQHDQTVPRPQGSELSASQYA</sequence>
<comment type="caution">
    <text evidence="3">The sequence shown here is derived from an EMBL/GenBank/DDBJ whole genome shotgun (WGS) entry which is preliminary data.</text>
</comment>
<feature type="transmembrane region" description="Helical" evidence="2">
    <location>
        <begin position="21"/>
        <end position="42"/>
    </location>
</feature>
<keyword evidence="2" id="KW-0472">Membrane</keyword>
<protein>
    <recommendedName>
        <fullName evidence="5">MARVEL domain-containing protein</fullName>
    </recommendedName>
</protein>
<evidence type="ECO:0000256" key="1">
    <source>
        <dbReference type="SAM" id="MobiDB-lite"/>
    </source>
</evidence>
<dbReference type="Proteomes" id="UP000288859">
    <property type="component" value="Unassembled WGS sequence"/>
</dbReference>
<evidence type="ECO:0008006" key="5">
    <source>
        <dbReference type="Google" id="ProtNLM"/>
    </source>
</evidence>
<dbReference type="PANTHER" id="PTHR37451:SF4">
    <property type="entry name" value="MARVEL DOMAIN-CONTAINING PROTEIN"/>
    <property type="match status" value="1"/>
</dbReference>
<dbReference type="PANTHER" id="PTHR37451">
    <property type="entry name" value="MARVEL DOMAIN"/>
    <property type="match status" value="1"/>
</dbReference>
<dbReference type="OrthoDB" id="4144161at2759"/>
<feature type="transmembrane region" description="Helical" evidence="2">
    <location>
        <begin position="116"/>
        <end position="134"/>
    </location>
</feature>
<keyword evidence="2" id="KW-0812">Transmembrane</keyword>
<dbReference type="AlphaFoldDB" id="A0A438MUV6"/>
<feature type="transmembrane region" description="Helical" evidence="2">
    <location>
        <begin position="146"/>
        <end position="170"/>
    </location>
</feature>
<feature type="transmembrane region" description="Helical" evidence="2">
    <location>
        <begin position="88"/>
        <end position="110"/>
    </location>
</feature>
<evidence type="ECO:0000313" key="4">
    <source>
        <dbReference type="Proteomes" id="UP000288859"/>
    </source>
</evidence>
<organism evidence="3 4">
    <name type="scientific">Exophiala mesophila</name>
    <name type="common">Black yeast-like fungus</name>
    <dbReference type="NCBI Taxonomy" id="212818"/>
    <lineage>
        <taxon>Eukaryota</taxon>
        <taxon>Fungi</taxon>
        <taxon>Dikarya</taxon>
        <taxon>Ascomycota</taxon>
        <taxon>Pezizomycotina</taxon>
        <taxon>Eurotiomycetes</taxon>
        <taxon>Chaetothyriomycetidae</taxon>
        <taxon>Chaetothyriales</taxon>
        <taxon>Herpotrichiellaceae</taxon>
        <taxon>Exophiala</taxon>
    </lineage>
</organism>
<proteinExistence type="predicted"/>
<name>A0A438MUV6_EXOME</name>
<reference evidence="3 4" key="1">
    <citation type="submission" date="2017-03" db="EMBL/GenBank/DDBJ databases">
        <title>Genomes of endolithic fungi from Antarctica.</title>
        <authorList>
            <person name="Coleine C."/>
            <person name="Masonjones S."/>
            <person name="Stajich J.E."/>
        </authorList>
    </citation>
    <scope>NUCLEOTIDE SEQUENCE [LARGE SCALE GENOMIC DNA]</scope>
    <source>
        <strain evidence="3 4">CCFEE 6314</strain>
    </source>
</reference>
<accession>A0A438MUV6</accession>
<feature type="transmembrane region" description="Helical" evidence="2">
    <location>
        <begin position="54"/>
        <end position="76"/>
    </location>
</feature>
<evidence type="ECO:0000313" key="3">
    <source>
        <dbReference type="EMBL" id="RVX67535.1"/>
    </source>
</evidence>
<gene>
    <name evidence="3" type="ORF">B0A52_08888</name>
</gene>